<evidence type="ECO:0000313" key="2">
    <source>
        <dbReference type="Proteomes" id="UP001519460"/>
    </source>
</evidence>
<evidence type="ECO:0000313" key="1">
    <source>
        <dbReference type="EMBL" id="KAK7484370.1"/>
    </source>
</evidence>
<dbReference type="AlphaFoldDB" id="A0ABD0KBI2"/>
<dbReference type="Proteomes" id="UP001519460">
    <property type="component" value="Unassembled WGS sequence"/>
</dbReference>
<proteinExistence type="predicted"/>
<accession>A0ABD0KBI2</accession>
<comment type="caution">
    <text evidence="1">The sequence shown here is derived from an EMBL/GenBank/DDBJ whole genome shotgun (WGS) entry which is preliminary data.</text>
</comment>
<organism evidence="1 2">
    <name type="scientific">Batillaria attramentaria</name>
    <dbReference type="NCBI Taxonomy" id="370345"/>
    <lineage>
        <taxon>Eukaryota</taxon>
        <taxon>Metazoa</taxon>
        <taxon>Spiralia</taxon>
        <taxon>Lophotrochozoa</taxon>
        <taxon>Mollusca</taxon>
        <taxon>Gastropoda</taxon>
        <taxon>Caenogastropoda</taxon>
        <taxon>Sorbeoconcha</taxon>
        <taxon>Cerithioidea</taxon>
        <taxon>Batillariidae</taxon>
        <taxon>Batillaria</taxon>
    </lineage>
</organism>
<keyword evidence="2" id="KW-1185">Reference proteome</keyword>
<reference evidence="1 2" key="1">
    <citation type="journal article" date="2023" name="Sci. Data">
        <title>Genome assembly of the Korean intertidal mud-creeper Batillaria attramentaria.</title>
        <authorList>
            <person name="Patra A.K."/>
            <person name="Ho P.T."/>
            <person name="Jun S."/>
            <person name="Lee S.J."/>
            <person name="Kim Y."/>
            <person name="Won Y.J."/>
        </authorList>
    </citation>
    <scope>NUCLEOTIDE SEQUENCE [LARGE SCALE GENOMIC DNA]</scope>
    <source>
        <strain evidence="1">Wonlab-2016</strain>
    </source>
</reference>
<protein>
    <submittedName>
        <fullName evidence="1">Uncharacterized protein</fullName>
    </submittedName>
</protein>
<name>A0ABD0KBI2_9CAEN</name>
<dbReference type="EMBL" id="JACVVK020000211">
    <property type="protein sequence ID" value="KAK7484370.1"/>
    <property type="molecule type" value="Genomic_DNA"/>
</dbReference>
<sequence length="137" mass="14435">MRVSVFAGFKLNWPSAGKGLPVVQMETCLNQTSESINVYELLSAPPRPPPRPMPCTPPPPPIRNSRISLALCVPGDNAAEGTGINEFKAWFCGVCFSTSQLSSGTIRTGTPLPVDSTGNAARTREGTAKTAVTNCAT</sequence>
<gene>
    <name evidence="1" type="ORF">BaRGS_00024375</name>
</gene>